<reference evidence="3" key="2">
    <citation type="journal article" date="2017" name="Nat. Plants">
        <title>The Aegilops tauschii genome reveals multiple impacts of transposons.</title>
        <authorList>
            <person name="Zhao G."/>
            <person name="Zou C."/>
            <person name="Li K."/>
            <person name="Wang K."/>
            <person name="Li T."/>
            <person name="Gao L."/>
            <person name="Zhang X."/>
            <person name="Wang H."/>
            <person name="Yang Z."/>
            <person name="Liu X."/>
            <person name="Jiang W."/>
            <person name="Mao L."/>
            <person name="Kong X."/>
            <person name="Jiao Y."/>
            <person name="Jia J."/>
        </authorList>
    </citation>
    <scope>NUCLEOTIDE SEQUENCE [LARGE SCALE GENOMIC DNA]</scope>
    <source>
        <strain evidence="3">cv. AL8/78</strain>
    </source>
</reference>
<organism evidence="2 3">
    <name type="scientific">Aegilops tauschii subsp. strangulata</name>
    <name type="common">Goatgrass</name>
    <dbReference type="NCBI Taxonomy" id="200361"/>
    <lineage>
        <taxon>Eukaryota</taxon>
        <taxon>Viridiplantae</taxon>
        <taxon>Streptophyta</taxon>
        <taxon>Embryophyta</taxon>
        <taxon>Tracheophyta</taxon>
        <taxon>Spermatophyta</taxon>
        <taxon>Magnoliopsida</taxon>
        <taxon>Liliopsida</taxon>
        <taxon>Poales</taxon>
        <taxon>Poaceae</taxon>
        <taxon>BOP clade</taxon>
        <taxon>Pooideae</taxon>
        <taxon>Triticodae</taxon>
        <taxon>Triticeae</taxon>
        <taxon>Triticinae</taxon>
        <taxon>Aegilops</taxon>
    </lineage>
</organism>
<sequence>MPFNEGAFNKSNVRVCMCCLHGVREAAHDEVADMVEACCYSLFPVEVKTRCTSSSFVCFSVHLLPDARGRLAATTSHLFLSQRQQEKKGRFTSRCRPHHSHKETPASLPATRTSLTQPASKVVPRGHVPLQRHGLCFSGKQWSLLEESWGRGPPAQQYNFLFCGRSLKELSAGRSKYMITNIRICMVPEKTFVGF</sequence>
<feature type="compositionally biased region" description="Basic residues" evidence="1">
    <location>
        <begin position="90"/>
        <end position="101"/>
    </location>
</feature>
<reference evidence="3" key="1">
    <citation type="journal article" date="2014" name="Science">
        <title>Ancient hybridizations among the ancestral genomes of bread wheat.</title>
        <authorList>
            <consortium name="International Wheat Genome Sequencing Consortium,"/>
            <person name="Marcussen T."/>
            <person name="Sandve S.R."/>
            <person name="Heier L."/>
            <person name="Spannagl M."/>
            <person name="Pfeifer M."/>
            <person name="Jakobsen K.S."/>
            <person name="Wulff B.B."/>
            <person name="Steuernagel B."/>
            <person name="Mayer K.F."/>
            <person name="Olsen O.A."/>
        </authorList>
    </citation>
    <scope>NUCLEOTIDE SEQUENCE [LARGE SCALE GENOMIC DNA]</scope>
    <source>
        <strain evidence="3">cv. AL8/78</strain>
    </source>
</reference>
<feature type="region of interest" description="Disordered" evidence="1">
    <location>
        <begin position="87"/>
        <end position="108"/>
    </location>
</feature>
<dbReference type="AlphaFoldDB" id="A0A453K0U3"/>
<evidence type="ECO:0000313" key="2">
    <source>
        <dbReference type="EnsemblPlants" id="AET5Gv20255300.28"/>
    </source>
</evidence>
<reference evidence="2" key="5">
    <citation type="journal article" date="2021" name="G3 (Bethesda)">
        <title>Aegilops tauschii genome assembly Aet v5.0 features greater sequence contiguity and improved annotation.</title>
        <authorList>
            <person name="Wang L."/>
            <person name="Zhu T."/>
            <person name="Rodriguez J.C."/>
            <person name="Deal K.R."/>
            <person name="Dubcovsky J."/>
            <person name="McGuire P.E."/>
            <person name="Lux T."/>
            <person name="Spannagl M."/>
            <person name="Mayer K.F.X."/>
            <person name="Baldrich P."/>
            <person name="Meyers B.C."/>
            <person name="Huo N."/>
            <person name="Gu Y.Q."/>
            <person name="Zhou H."/>
            <person name="Devos K.M."/>
            <person name="Bennetzen J.L."/>
            <person name="Unver T."/>
            <person name="Budak H."/>
            <person name="Gulick P.J."/>
            <person name="Galiba G."/>
            <person name="Kalapos B."/>
            <person name="Nelson D.R."/>
            <person name="Li P."/>
            <person name="You F.M."/>
            <person name="Luo M.C."/>
            <person name="Dvorak J."/>
        </authorList>
    </citation>
    <scope>NUCLEOTIDE SEQUENCE [LARGE SCALE GENOMIC DNA]</scope>
    <source>
        <strain evidence="2">cv. AL8/78</strain>
    </source>
</reference>
<evidence type="ECO:0000313" key="3">
    <source>
        <dbReference type="Proteomes" id="UP000015105"/>
    </source>
</evidence>
<dbReference type="Gramene" id="AET5Gv20255300.28">
    <property type="protein sequence ID" value="AET5Gv20255300.28"/>
    <property type="gene ID" value="AET5Gv20255300"/>
</dbReference>
<proteinExistence type="predicted"/>
<reference evidence="2" key="3">
    <citation type="journal article" date="2017" name="Nature">
        <title>Genome sequence of the progenitor of the wheat D genome Aegilops tauschii.</title>
        <authorList>
            <person name="Luo M.C."/>
            <person name="Gu Y.Q."/>
            <person name="Puiu D."/>
            <person name="Wang H."/>
            <person name="Twardziok S.O."/>
            <person name="Deal K.R."/>
            <person name="Huo N."/>
            <person name="Zhu T."/>
            <person name="Wang L."/>
            <person name="Wang Y."/>
            <person name="McGuire P.E."/>
            <person name="Liu S."/>
            <person name="Long H."/>
            <person name="Ramasamy R.K."/>
            <person name="Rodriguez J.C."/>
            <person name="Van S.L."/>
            <person name="Yuan L."/>
            <person name="Wang Z."/>
            <person name="Xia Z."/>
            <person name="Xiao L."/>
            <person name="Anderson O.D."/>
            <person name="Ouyang S."/>
            <person name="Liang Y."/>
            <person name="Zimin A.V."/>
            <person name="Pertea G."/>
            <person name="Qi P."/>
            <person name="Bennetzen J.L."/>
            <person name="Dai X."/>
            <person name="Dawson M.W."/>
            <person name="Muller H.G."/>
            <person name="Kugler K."/>
            <person name="Rivarola-Duarte L."/>
            <person name="Spannagl M."/>
            <person name="Mayer K.F.X."/>
            <person name="Lu F.H."/>
            <person name="Bevan M.W."/>
            <person name="Leroy P."/>
            <person name="Li P."/>
            <person name="You F.M."/>
            <person name="Sun Q."/>
            <person name="Liu Z."/>
            <person name="Lyons E."/>
            <person name="Wicker T."/>
            <person name="Salzberg S.L."/>
            <person name="Devos K.M."/>
            <person name="Dvorak J."/>
        </authorList>
    </citation>
    <scope>NUCLEOTIDE SEQUENCE [LARGE SCALE GENOMIC DNA]</scope>
    <source>
        <strain evidence="2">cv. AL8/78</strain>
    </source>
</reference>
<dbReference type="Proteomes" id="UP000015105">
    <property type="component" value="Chromosome 5D"/>
</dbReference>
<evidence type="ECO:0000256" key="1">
    <source>
        <dbReference type="SAM" id="MobiDB-lite"/>
    </source>
</evidence>
<protein>
    <submittedName>
        <fullName evidence="2">Uncharacterized protein</fullName>
    </submittedName>
</protein>
<reference evidence="2" key="4">
    <citation type="submission" date="2019-03" db="UniProtKB">
        <authorList>
            <consortium name="EnsemblPlants"/>
        </authorList>
    </citation>
    <scope>IDENTIFICATION</scope>
</reference>
<keyword evidence="3" id="KW-1185">Reference proteome</keyword>
<dbReference type="EnsemblPlants" id="AET5Gv20255300.28">
    <property type="protein sequence ID" value="AET5Gv20255300.28"/>
    <property type="gene ID" value="AET5Gv20255300"/>
</dbReference>
<accession>A0A453K0U3</accession>
<name>A0A453K0U3_AEGTS</name>